<keyword evidence="10" id="KW-0406">Ion transport</keyword>
<evidence type="ECO:0000256" key="9">
    <source>
        <dbReference type="ARBA" id="ARBA00049940"/>
    </source>
</evidence>
<evidence type="ECO:0000256" key="5">
    <source>
        <dbReference type="ARBA" id="ARBA00023136"/>
    </source>
</evidence>
<dbReference type="EMBL" id="BAAAPY010000010">
    <property type="protein sequence ID" value="GAA2082896.1"/>
    <property type="molecule type" value="Genomic_DNA"/>
</dbReference>
<feature type="binding site" evidence="10">
    <location>
        <position position="69"/>
    </location>
    <ligand>
        <name>Na(+)</name>
        <dbReference type="ChEBI" id="CHEBI:29101"/>
        <note>structural</note>
    </ligand>
</feature>
<feature type="transmembrane region" description="Helical" evidence="10">
    <location>
        <begin position="92"/>
        <end position="114"/>
    </location>
</feature>
<gene>
    <name evidence="10" type="primary">fluC</name>
    <name evidence="10" type="synonym">crcB</name>
    <name evidence="11" type="ORF">GCM10009821_24810</name>
</gene>
<evidence type="ECO:0000256" key="1">
    <source>
        <dbReference type="ARBA" id="ARBA00004651"/>
    </source>
</evidence>
<organism evidence="11 12">
    <name type="scientific">Aeromicrobium halocynthiae</name>
    <dbReference type="NCBI Taxonomy" id="560557"/>
    <lineage>
        <taxon>Bacteria</taxon>
        <taxon>Bacillati</taxon>
        <taxon>Actinomycetota</taxon>
        <taxon>Actinomycetes</taxon>
        <taxon>Propionibacteriales</taxon>
        <taxon>Nocardioidaceae</taxon>
        <taxon>Aeromicrobium</taxon>
    </lineage>
</organism>
<feature type="transmembrane region" description="Helical" evidence="10">
    <location>
        <begin position="31"/>
        <end position="52"/>
    </location>
</feature>
<comment type="subcellular location">
    <subcellularLocation>
        <location evidence="1 10">Cell membrane</location>
        <topology evidence="1 10">Multi-pass membrane protein</topology>
    </subcellularLocation>
</comment>
<evidence type="ECO:0000256" key="10">
    <source>
        <dbReference type="HAMAP-Rule" id="MF_00454"/>
    </source>
</evidence>
<evidence type="ECO:0000313" key="12">
    <source>
        <dbReference type="Proteomes" id="UP001501480"/>
    </source>
</evidence>
<dbReference type="Pfam" id="PF02537">
    <property type="entry name" value="CRCB"/>
    <property type="match status" value="1"/>
</dbReference>
<comment type="function">
    <text evidence="9 10">Fluoride-specific ion channel. Important for reducing fluoride concentration in the cell, thus reducing its toxicity.</text>
</comment>
<evidence type="ECO:0000256" key="2">
    <source>
        <dbReference type="ARBA" id="ARBA00022475"/>
    </source>
</evidence>
<keyword evidence="10" id="KW-0479">Metal-binding</keyword>
<keyword evidence="10" id="KW-0915">Sodium</keyword>
<dbReference type="HAMAP" id="MF_00454">
    <property type="entry name" value="FluC"/>
    <property type="match status" value="1"/>
</dbReference>
<evidence type="ECO:0000313" key="11">
    <source>
        <dbReference type="EMBL" id="GAA2082896.1"/>
    </source>
</evidence>
<keyword evidence="2 10" id="KW-1003">Cell membrane</keyword>
<proteinExistence type="inferred from homology"/>
<keyword evidence="3 10" id="KW-0812">Transmembrane</keyword>
<evidence type="ECO:0000256" key="7">
    <source>
        <dbReference type="ARBA" id="ARBA00035120"/>
    </source>
</evidence>
<reference evidence="11 12" key="1">
    <citation type="journal article" date="2019" name="Int. J. Syst. Evol. Microbiol.">
        <title>The Global Catalogue of Microorganisms (GCM) 10K type strain sequencing project: providing services to taxonomists for standard genome sequencing and annotation.</title>
        <authorList>
            <consortium name="The Broad Institute Genomics Platform"/>
            <consortium name="The Broad Institute Genome Sequencing Center for Infectious Disease"/>
            <person name="Wu L."/>
            <person name="Ma J."/>
        </authorList>
    </citation>
    <scope>NUCLEOTIDE SEQUENCE [LARGE SCALE GENOMIC DNA]</scope>
    <source>
        <strain evidence="11 12">JCM 15749</strain>
    </source>
</reference>
<dbReference type="Proteomes" id="UP001501480">
    <property type="component" value="Unassembled WGS sequence"/>
</dbReference>
<keyword evidence="4 10" id="KW-1133">Transmembrane helix</keyword>
<protein>
    <recommendedName>
        <fullName evidence="10">Fluoride-specific ion channel FluC</fullName>
    </recommendedName>
</protein>
<comment type="similarity">
    <text evidence="7 10">Belongs to the fluoride channel Fluc/FEX (TC 1.A.43) family.</text>
</comment>
<sequence>MTLLAIALAAGVGSAARFLLESAISARAGTRWPWGLLVVNVSGSFALGLVVGASLPDSWTVVLGIGFLGGYTTLSAASVAAAQRSLRRDDAVALAGSMVMLLSALAAAALGTALA</sequence>
<dbReference type="RefSeq" id="WP_344329169.1">
    <property type="nucleotide sequence ID" value="NZ_BAAAPY010000010.1"/>
</dbReference>
<feature type="binding site" evidence="10">
    <location>
        <position position="72"/>
    </location>
    <ligand>
        <name>Na(+)</name>
        <dbReference type="ChEBI" id="CHEBI:29101"/>
        <note>structural</note>
    </ligand>
</feature>
<feature type="transmembrane region" description="Helical" evidence="10">
    <location>
        <begin position="59"/>
        <end position="80"/>
    </location>
</feature>
<dbReference type="InterPro" id="IPR003691">
    <property type="entry name" value="FluC"/>
</dbReference>
<comment type="activity regulation">
    <text evidence="10">Na(+) is not transported, but it plays an essential structural role and its presence is essential for fluoride channel function.</text>
</comment>
<evidence type="ECO:0000256" key="3">
    <source>
        <dbReference type="ARBA" id="ARBA00022692"/>
    </source>
</evidence>
<evidence type="ECO:0000256" key="4">
    <source>
        <dbReference type="ARBA" id="ARBA00022989"/>
    </source>
</evidence>
<comment type="catalytic activity">
    <reaction evidence="8">
        <text>fluoride(in) = fluoride(out)</text>
        <dbReference type="Rhea" id="RHEA:76159"/>
        <dbReference type="ChEBI" id="CHEBI:17051"/>
    </reaction>
    <physiologicalReaction direction="left-to-right" evidence="8">
        <dbReference type="Rhea" id="RHEA:76160"/>
    </physiologicalReaction>
</comment>
<name>A0ABN2W4L5_9ACTN</name>
<keyword evidence="12" id="KW-1185">Reference proteome</keyword>
<keyword evidence="6 10" id="KW-0407">Ion channel</keyword>
<comment type="caution">
    <text evidence="11">The sequence shown here is derived from an EMBL/GenBank/DDBJ whole genome shotgun (WGS) entry which is preliminary data.</text>
</comment>
<accession>A0ABN2W4L5</accession>
<evidence type="ECO:0000256" key="8">
    <source>
        <dbReference type="ARBA" id="ARBA00035585"/>
    </source>
</evidence>
<evidence type="ECO:0000256" key="6">
    <source>
        <dbReference type="ARBA" id="ARBA00023303"/>
    </source>
</evidence>
<keyword evidence="5 10" id="KW-0472">Membrane</keyword>
<keyword evidence="10" id="KW-0813">Transport</keyword>